<sequence length="140" mass="14994">MPTKTINKLGELERAVMDQVWALGESGEPSVSVRQVHEGLLRGRDLAYTTVMTVMGRLADAGLLVKERGSGRAYLYAAAGTREELTASSMLGQLQGLPSADRRAAMLHFLGDATAEEIADLKAALAEVEKRHGRSNGGRS</sequence>
<dbReference type="Gene3D" id="1.10.10.10">
    <property type="entry name" value="Winged helix-like DNA-binding domain superfamily/Winged helix DNA-binding domain"/>
    <property type="match status" value="1"/>
</dbReference>
<organism evidence="5 6">
    <name type="scientific">Pedococcus cremeus</name>
    <dbReference type="NCBI Taxonomy" id="587636"/>
    <lineage>
        <taxon>Bacteria</taxon>
        <taxon>Bacillati</taxon>
        <taxon>Actinomycetota</taxon>
        <taxon>Actinomycetes</taxon>
        <taxon>Micrococcales</taxon>
        <taxon>Intrasporangiaceae</taxon>
        <taxon>Pedococcus</taxon>
    </lineage>
</organism>
<evidence type="ECO:0000313" key="6">
    <source>
        <dbReference type="Proteomes" id="UP000199019"/>
    </source>
</evidence>
<evidence type="ECO:0000256" key="3">
    <source>
        <dbReference type="ARBA" id="ARBA00023125"/>
    </source>
</evidence>
<dbReference type="InterPro" id="IPR036388">
    <property type="entry name" value="WH-like_DNA-bd_sf"/>
</dbReference>
<dbReference type="InterPro" id="IPR005650">
    <property type="entry name" value="BlaI_family"/>
</dbReference>
<accession>A0A1H9XQM6</accession>
<evidence type="ECO:0000256" key="1">
    <source>
        <dbReference type="ARBA" id="ARBA00011046"/>
    </source>
</evidence>
<keyword evidence="3" id="KW-0238">DNA-binding</keyword>
<evidence type="ECO:0000256" key="2">
    <source>
        <dbReference type="ARBA" id="ARBA00023015"/>
    </source>
</evidence>
<proteinExistence type="inferred from homology"/>
<dbReference type="InterPro" id="IPR036390">
    <property type="entry name" value="WH_DNA-bd_sf"/>
</dbReference>
<dbReference type="EMBL" id="FOHB01000010">
    <property type="protein sequence ID" value="SES48468.1"/>
    <property type="molecule type" value="Genomic_DNA"/>
</dbReference>
<dbReference type="STRING" id="587636.SAMN05216199_0136"/>
<keyword evidence="2" id="KW-0805">Transcription regulation</keyword>
<evidence type="ECO:0000313" key="5">
    <source>
        <dbReference type="EMBL" id="SES48468.1"/>
    </source>
</evidence>
<reference evidence="6" key="1">
    <citation type="submission" date="2016-10" db="EMBL/GenBank/DDBJ databases">
        <authorList>
            <person name="Varghese N."/>
            <person name="Submissions S."/>
        </authorList>
    </citation>
    <scope>NUCLEOTIDE SEQUENCE [LARGE SCALE GENOMIC DNA]</scope>
    <source>
        <strain evidence="6">CGMCC 1.6963</strain>
    </source>
</reference>
<keyword evidence="6" id="KW-1185">Reference proteome</keyword>
<dbReference type="SUPFAM" id="SSF46785">
    <property type="entry name" value="Winged helix' DNA-binding domain"/>
    <property type="match status" value="1"/>
</dbReference>
<dbReference type="RefSeq" id="WP_218144413.1">
    <property type="nucleotide sequence ID" value="NZ_FOHB01000010.1"/>
</dbReference>
<dbReference type="Pfam" id="PF03965">
    <property type="entry name" value="Penicillinase_R"/>
    <property type="match status" value="1"/>
</dbReference>
<dbReference type="GO" id="GO:0003677">
    <property type="term" value="F:DNA binding"/>
    <property type="evidence" value="ECO:0007669"/>
    <property type="project" value="UniProtKB-KW"/>
</dbReference>
<dbReference type="AlphaFoldDB" id="A0A1H9XQM6"/>
<protein>
    <submittedName>
        <fullName evidence="5">Transcriptional repressor, CopY family</fullName>
    </submittedName>
</protein>
<name>A0A1H9XQM6_9MICO</name>
<evidence type="ECO:0000256" key="4">
    <source>
        <dbReference type="ARBA" id="ARBA00023163"/>
    </source>
</evidence>
<dbReference type="GO" id="GO:0045892">
    <property type="term" value="P:negative regulation of DNA-templated transcription"/>
    <property type="evidence" value="ECO:0007669"/>
    <property type="project" value="InterPro"/>
</dbReference>
<comment type="similarity">
    <text evidence="1">Belongs to the BlaI transcriptional regulatory family.</text>
</comment>
<gene>
    <name evidence="5" type="ORF">SAMN05216199_0136</name>
</gene>
<dbReference type="Gene3D" id="6.10.140.850">
    <property type="match status" value="1"/>
</dbReference>
<dbReference type="Proteomes" id="UP000199019">
    <property type="component" value="Unassembled WGS sequence"/>
</dbReference>
<keyword evidence="4" id="KW-0804">Transcription</keyword>